<dbReference type="EMBL" id="CP012850">
    <property type="protein sequence ID" value="ALI37704.1"/>
    <property type="molecule type" value="Genomic_DNA"/>
</dbReference>
<protein>
    <submittedName>
        <fullName evidence="2">Uncharacterized protein</fullName>
    </submittedName>
</protein>
<dbReference type="AlphaFoldDB" id="A0A654M1J6"/>
<keyword evidence="1" id="KW-0472">Membrane</keyword>
<proteinExistence type="predicted"/>
<evidence type="ECO:0000256" key="1">
    <source>
        <dbReference type="SAM" id="Phobius"/>
    </source>
</evidence>
<keyword evidence="1" id="KW-1133">Transmembrane helix</keyword>
<name>A0A654M1J6_9ARCH</name>
<organism evidence="2 3">
    <name type="scientific">Candidatus Nitrosocosmicus oleophilus</name>
    <dbReference type="NCBI Taxonomy" id="1353260"/>
    <lineage>
        <taxon>Archaea</taxon>
        <taxon>Nitrososphaerota</taxon>
        <taxon>Nitrososphaeria</taxon>
        <taxon>Nitrososphaerales</taxon>
        <taxon>Nitrososphaeraceae</taxon>
        <taxon>Candidatus Nitrosocosmicus</taxon>
    </lineage>
</organism>
<feature type="transmembrane region" description="Helical" evidence="1">
    <location>
        <begin position="20"/>
        <end position="38"/>
    </location>
</feature>
<dbReference type="Proteomes" id="UP000058925">
    <property type="component" value="Chromosome"/>
</dbReference>
<evidence type="ECO:0000313" key="3">
    <source>
        <dbReference type="Proteomes" id="UP000058925"/>
    </source>
</evidence>
<keyword evidence="3" id="KW-1185">Reference proteome</keyword>
<keyword evidence="1" id="KW-0812">Transmembrane</keyword>
<sequence length="56" mass="6439">MYTGNSTGCVYMTNASSTYLGVLIGAIIGVIIFWWIYYRQKKTTEKQDEVIKKLKI</sequence>
<gene>
    <name evidence="2" type="ORF">NMY3_03522</name>
</gene>
<accession>A0A654M1J6</accession>
<reference evidence="3" key="1">
    <citation type="submission" date="2015-10" db="EMBL/GenBank/DDBJ databases">
        <title>Niche specialization of a soil ammonia-oxidizing archaeon, Candidatus Nitrosocosmicus oleophilus.</title>
        <authorList>
            <person name="Jung M.-Y."/>
            <person name="Rhee S.-K."/>
        </authorList>
    </citation>
    <scope>NUCLEOTIDE SEQUENCE [LARGE SCALE GENOMIC DNA]</scope>
    <source>
        <strain evidence="3">MY3</strain>
    </source>
</reference>
<dbReference type="KEGG" id="taa:NMY3_03522"/>
<evidence type="ECO:0000313" key="2">
    <source>
        <dbReference type="EMBL" id="ALI37704.1"/>
    </source>
</evidence>